<name>A0A0E9WBU0_ANGAN</name>
<organism evidence="1">
    <name type="scientific">Anguilla anguilla</name>
    <name type="common">European freshwater eel</name>
    <name type="synonym">Muraena anguilla</name>
    <dbReference type="NCBI Taxonomy" id="7936"/>
    <lineage>
        <taxon>Eukaryota</taxon>
        <taxon>Metazoa</taxon>
        <taxon>Chordata</taxon>
        <taxon>Craniata</taxon>
        <taxon>Vertebrata</taxon>
        <taxon>Euteleostomi</taxon>
        <taxon>Actinopterygii</taxon>
        <taxon>Neopterygii</taxon>
        <taxon>Teleostei</taxon>
        <taxon>Anguilliformes</taxon>
        <taxon>Anguillidae</taxon>
        <taxon>Anguilla</taxon>
    </lineage>
</organism>
<proteinExistence type="predicted"/>
<reference evidence="1" key="2">
    <citation type="journal article" date="2015" name="Fish Shellfish Immunol.">
        <title>Early steps in the European eel (Anguilla anguilla)-Vibrio vulnificus interaction in the gills: Role of the RtxA13 toxin.</title>
        <authorList>
            <person name="Callol A."/>
            <person name="Pajuelo D."/>
            <person name="Ebbesson L."/>
            <person name="Teles M."/>
            <person name="MacKenzie S."/>
            <person name="Amaro C."/>
        </authorList>
    </citation>
    <scope>NUCLEOTIDE SEQUENCE</scope>
</reference>
<dbReference type="EMBL" id="GBXM01020723">
    <property type="protein sequence ID" value="JAH87854.1"/>
    <property type="molecule type" value="Transcribed_RNA"/>
</dbReference>
<protein>
    <submittedName>
        <fullName evidence="1">Uncharacterized protein</fullName>
    </submittedName>
</protein>
<reference evidence="1" key="1">
    <citation type="submission" date="2014-11" db="EMBL/GenBank/DDBJ databases">
        <authorList>
            <person name="Amaro Gonzalez C."/>
        </authorList>
    </citation>
    <scope>NUCLEOTIDE SEQUENCE</scope>
</reference>
<accession>A0A0E9WBU0</accession>
<dbReference type="AlphaFoldDB" id="A0A0E9WBU0"/>
<evidence type="ECO:0000313" key="1">
    <source>
        <dbReference type="EMBL" id="JAH87854.1"/>
    </source>
</evidence>
<sequence>MLFKNYDIITTAVQMQQAFILCVSRVTVRNVAYICERDSVSVQTPFDAVYRSQKTEKKEFYQSLGIIHLLKL</sequence>